<evidence type="ECO:0000313" key="3">
    <source>
        <dbReference type="Proteomes" id="UP000004110"/>
    </source>
</evidence>
<gene>
    <name evidence="2" type="ORF">BACUNI_00946</name>
    <name evidence="1" type="ORF">BACUNI_01888</name>
</gene>
<keyword evidence="3" id="KW-1185">Reference proteome</keyword>
<accession>A0ABC9NER5</accession>
<dbReference type="Proteomes" id="UP000004110">
    <property type="component" value="Unassembled WGS sequence"/>
</dbReference>
<evidence type="ECO:0000313" key="2">
    <source>
        <dbReference type="EMBL" id="EDO55274.1"/>
    </source>
</evidence>
<dbReference type="RefSeq" id="WP_005825887.1">
    <property type="nucleotide sequence ID" value="NZ_DS362239.1"/>
</dbReference>
<dbReference type="GeneID" id="99752503"/>
<reference evidence="3" key="2">
    <citation type="submission" date="2007-07" db="EMBL/GenBank/DDBJ databases">
        <title>Draft genome sequence of Bacteroides uniformis (ATCC 8492).</title>
        <authorList>
            <person name="Sudarsanam P."/>
            <person name="Ley R."/>
            <person name="Guruge J."/>
            <person name="Turnbaugh P.J."/>
            <person name="Mahowald M."/>
            <person name="Liep D."/>
            <person name="Gordon J."/>
        </authorList>
    </citation>
    <scope>NUCLEOTIDE SEQUENCE [LARGE SCALE GENOMIC DNA]</scope>
    <source>
        <strain evidence="3">ATCC 8492 / DSM 6597 / CCUG 4942 / CIP 103695 / JCM 5828 / KCTC 5204 / NCTC 13054 / VPI 0061</strain>
    </source>
</reference>
<reference evidence="2 3" key="1">
    <citation type="submission" date="2007-06" db="EMBL/GenBank/DDBJ databases">
        <authorList>
            <person name="Fulton L."/>
            <person name="Clifton S."/>
            <person name="Fulton B."/>
            <person name="Xu J."/>
            <person name="Minx P."/>
            <person name="Pepin K.H."/>
            <person name="Johnson M."/>
            <person name="Thiruvilangam P."/>
            <person name="Bhonagiri V."/>
            <person name="Nash W.E."/>
            <person name="Mardis E.R."/>
            <person name="Wilson R.K."/>
        </authorList>
    </citation>
    <scope>NUCLEOTIDE SEQUENCE [LARGE SCALE GENOMIC DNA]</scope>
    <source>
        <strain evidence="2">ATCC 8492</strain>
        <strain evidence="3">ATCC 8492 / DSM 6597 / CCUG 4942 / CIP 103695 / JCM 5828 / KCTC 5204 / NCTC 13054 / VPI 0061</strain>
    </source>
</reference>
<organism evidence="2 3">
    <name type="scientific">Bacteroides uniformis (strain ATCC 8492 / DSM 6597 / CCUG 4942 / CIP 103695 / JCM 5828 / KCTC 5204 / NCTC 13054 / VPI 0061)</name>
    <dbReference type="NCBI Taxonomy" id="411479"/>
    <lineage>
        <taxon>Bacteria</taxon>
        <taxon>Pseudomonadati</taxon>
        <taxon>Bacteroidota</taxon>
        <taxon>Bacteroidia</taxon>
        <taxon>Bacteroidales</taxon>
        <taxon>Bacteroidaceae</taxon>
        <taxon>Bacteroides</taxon>
    </lineage>
</organism>
<sequence length="86" mass="10342">MSKKEMTIGEEFENFMSFAMRYNFKKKKKVKLYKPTEIAKIYRENGMTEEMLYKRCIGLGCTEEEAKMLVQKCFHPTEKDLELERL</sequence>
<proteinExistence type="predicted"/>
<comment type="caution">
    <text evidence="2">The sequence shown here is derived from an EMBL/GenBank/DDBJ whole genome shotgun (WGS) entry which is preliminary data.</text>
</comment>
<dbReference type="EMBL" id="AAYH02000042">
    <property type="protein sequence ID" value="EDO54412.1"/>
    <property type="molecule type" value="Genomic_DNA"/>
</dbReference>
<reference evidence="2" key="3">
    <citation type="submission" date="2013-11" db="EMBL/GenBank/DDBJ databases">
        <title>Draft genome sequence of Bacteroides uniformis (ATCC 8492).</title>
        <authorList>
            <person name="Sudarsanam P."/>
            <person name="Ley R."/>
            <person name="Guruge J."/>
            <person name="Turnbaugh P.J."/>
            <person name="Mahowald M."/>
            <person name="Liep D."/>
            <person name="Gordon J."/>
        </authorList>
    </citation>
    <scope>NUCLEOTIDE SEQUENCE</scope>
    <source>
        <strain evidence="2">ATCC 8492</strain>
        <strain evidence="3">ATCC 8492 / DSM 6597 / CCUG 4942 / CIP 103695 / JCM 5828 / KCTC 5204 / NCTC 13054 / VPI 0061</strain>
    </source>
</reference>
<evidence type="ECO:0000313" key="1">
    <source>
        <dbReference type="EMBL" id="EDO54412.1"/>
    </source>
</evidence>
<name>A0ABC9NER5_BACUC</name>
<dbReference type="AlphaFoldDB" id="A0ABC9NER5"/>
<protein>
    <submittedName>
        <fullName evidence="2">Uncharacterized protein</fullName>
    </submittedName>
</protein>
<dbReference type="EMBL" id="AAYH02000038">
    <property type="protein sequence ID" value="EDO55274.1"/>
    <property type="molecule type" value="Genomic_DNA"/>
</dbReference>